<name>A0ABT1IMK4_9PSEU</name>
<organism evidence="4 5">
    <name type="scientific">Actinokineospora diospyrosa</name>
    <dbReference type="NCBI Taxonomy" id="103728"/>
    <lineage>
        <taxon>Bacteria</taxon>
        <taxon>Bacillati</taxon>
        <taxon>Actinomycetota</taxon>
        <taxon>Actinomycetes</taxon>
        <taxon>Pseudonocardiales</taxon>
        <taxon>Pseudonocardiaceae</taxon>
        <taxon>Actinokineospora</taxon>
    </lineage>
</organism>
<comment type="caution">
    <text evidence="4">The sequence shown here is derived from an EMBL/GenBank/DDBJ whole genome shotgun (WGS) entry which is preliminary data.</text>
</comment>
<keyword evidence="2" id="KW-0597">Phosphoprotein</keyword>
<dbReference type="Proteomes" id="UP001205185">
    <property type="component" value="Unassembled WGS sequence"/>
</dbReference>
<evidence type="ECO:0000256" key="1">
    <source>
        <dbReference type="ARBA" id="ARBA00022450"/>
    </source>
</evidence>
<evidence type="ECO:0000256" key="2">
    <source>
        <dbReference type="ARBA" id="ARBA00022553"/>
    </source>
</evidence>
<proteinExistence type="predicted"/>
<dbReference type="Gene3D" id="3.40.50.720">
    <property type="entry name" value="NAD(P)-binding Rossmann-like Domain"/>
    <property type="match status" value="1"/>
</dbReference>
<dbReference type="InterPro" id="IPR036291">
    <property type="entry name" value="NAD(P)-bd_dom_sf"/>
</dbReference>
<sequence length="82" mass="8272">MGDPVMTPTAGVVGNPGQANYVAANAYLDALAEHCRAQGKSATAIARGPWAGWAPSTAPSILAICFACRGRQHSAASTSTTV</sequence>
<dbReference type="SUPFAM" id="SSF51735">
    <property type="entry name" value="NAD(P)-binding Rossmann-fold domains"/>
    <property type="match status" value="1"/>
</dbReference>
<dbReference type="InterPro" id="IPR050091">
    <property type="entry name" value="PKS_NRPS_Biosynth_Enz"/>
</dbReference>
<dbReference type="PANTHER" id="PTHR43775:SF37">
    <property type="entry name" value="SI:DKEY-61P9.11"/>
    <property type="match status" value="1"/>
</dbReference>
<dbReference type="RefSeq" id="WP_253891088.1">
    <property type="nucleotide sequence ID" value="NZ_BAAAVB010000010.1"/>
</dbReference>
<keyword evidence="1" id="KW-0596">Phosphopantetheine</keyword>
<reference evidence="4 5" key="1">
    <citation type="submission" date="2022-06" db="EMBL/GenBank/DDBJ databases">
        <title>Genomic Encyclopedia of Archaeal and Bacterial Type Strains, Phase II (KMG-II): from individual species to whole genera.</title>
        <authorList>
            <person name="Goeker M."/>
        </authorList>
    </citation>
    <scope>NUCLEOTIDE SEQUENCE [LARGE SCALE GENOMIC DNA]</scope>
    <source>
        <strain evidence="4 5">DSM 44255</strain>
    </source>
</reference>
<keyword evidence="5" id="KW-1185">Reference proteome</keyword>
<evidence type="ECO:0000259" key="3">
    <source>
        <dbReference type="Pfam" id="PF08659"/>
    </source>
</evidence>
<dbReference type="InterPro" id="IPR013968">
    <property type="entry name" value="PKS_KR"/>
</dbReference>
<evidence type="ECO:0000313" key="5">
    <source>
        <dbReference type="Proteomes" id="UP001205185"/>
    </source>
</evidence>
<dbReference type="Pfam" id="PF08659">
    <property type="entry name" value="KR"/>
    <property type="match status" value="1"/>
</dbReference>
<accession>A0ABT1IMK4</accession>
<evidence type="ECO:0000313" key="4">
    <source>
        <dbReference type="EMBL" id="MCP2273900.1"/>
    </source>
</evidence>
<feature type="domain" description="Ketoreductase (KR)" evidence="3">
    <location>
        <begin position="9"/>
        <end position="51"/>
    </location>
</feature>
<dbReference type="EMBL" id="JAMTCO010000019">
    <property type="protein sequence ID" value="MCP2273900.1"/>
    <property type="molecule type" value="Genomic_DNA"/>
</dbReference>
<gene>
    <name evidence="4" type="ORF">LV75_006432</name>
</gene>
<dbReference type="PANTHER" id="PTHR43775">
    <property type="entry name" value="FATTY ACID SYNTHASE"/>
    <property type="match status" value="1"/>
</dbReference>
<protein>
    <submittedName>
        <fullName evidence="4">KR domain-containing protein</fullName>
    </submittedName>
</protein>